<keyword evidence="3" id="KW-1185">Reference proteome</keyword>
<evidence type="ECO:0000313" key="3">
    <source>
        <dbReference type="Proteomes" id="UP001163828"/>
    </source>
</evidence>
<dbReference type="Proteomes" id="UP001163828">
    <property type="component" value="Unassembled WGS sequence"/>
</dbReference>
<evidence type="ECO:0000256" key="1">
    <source>
        <dbReference type="SAM" id="SignalP"/>
    </source>
</evidence>
<keyword evidence="1" id="KW-0732">Signal</keyword>
<name>A0ABQ8Q5E6_9AGAR</name>
<evidence type="ECO:0008006" key="4">
    <source>
        <dbReference type="Google" id="ProtNLM"/>
    </source>
</evidence>
<feature type="chain" id="PRO_5046733244" description="Secreted protein" evidence="1">
    <location>
        <begin position="32"/>
        <end position="96"/>
    </location>
</feature>
<gene>
    <name evidence="2" type="ORF">F5050DRAFT_648151</name>
</gene>
<proteinExistence type="predicted"/>
<comment type="caution">
    <text evidence="2">The sequence shown here is derived from an EMBL/GenBank/DDBJ whole genome shotgun (WGS) entry which is preliminary data.</text>
</comment>
<organism evidence="2 3">
    <name type="scientific">Lentinula boryana</name>
    <dbReference type="NCBI Taxonomy" id="40481"/>
    <lineage>
        <taxon>Eukaryota</taxon>
        <taxon>Fungi</taxon>
        <taxon>Dikarya</taxon>
        <taxon>Basidiomycota</taxon>
        <taxon>Agaricomycotina</taxon>
        <taxon>Agaricomycetes</taxon>
        <taxon>Agaricomycetidae</taxon>
        <taxon>Agaricales</taxon>
        <taxon>Marasmiineae</taxon>
        <taxon>Omphalotaceae</taxon>
        <taxon>Lentinula</taxon>
    </lineage>
</organism>
<evidence type="ECO:0000313" key="2">
    <source>
        <dbReference type="EMBL" id="KAJ3993732.1"/>
    </source>
</evidence>
<reference evidence="2" key="1">
    <citation type="submission" date="2022-08" db="EMBL/GenBank/DDBJ databases">
        <authorList>
            <consortium name="DOE Joint Genome Institute"/>
            <person name="Min B."/>
            <person name="Riley R."/>
            <person name="Sierra-Patev S."/>
            <person name="Naranjo-Ortiz M."/>
            <person name="Looney B."/>
            <person name="Konkel Z."/>
            <person name="Slot J.C."/>
            <person name="Sakamoto Y."/>
            <person name="Steenwyk J.L."/>
            <person name="Rokas A."/>
            <person name="Carro J."/>
            <person name="Camarero S."/>
            <person name="Ferreira P."/>
            <person name="Molpeceres G."/>
            <person name="Ruiz-Duenas F.J."/>
            <person name="Serrano A."/>
            <person name="Henrissat B."/>
            <person name="Drula E."/>
            <person name="Hughes K.W."/>
            <person name="Mata J.L."/>
            <person name="Ishikawa N.K."/>
            <person name="Vargas-Isla R."/>
            <person name="Ushijima S."/>
            <person name="Smith C.A."/>
            <person name="Ahrendt S."/>
            <person name="Andreopoulos W."/>
            <person name="He G."/>
            <person name="Labutti K."/>
            <person name="Lipzen A."/>
            <person name="Ng V."/>
            <person name="Sandor L."/>
            <person name="Barry K."/>
            <person name="Martinez A.T."/>
            <person name="Xiao Y."/>
            <person name="Gibbons J.G."/>
            <person name="Terashima K."/>
            <person name="Hibbett D.S."/>
            <person name="Grigoriev I.V."/>
        </authorList>
    </citation>
    <scope>NUCLEOTIDE SEQUENCE</scope>
    <source>
        <strain evidence="2">TFB10827</strain>
    </source>
</reference>
<protein>
    <recommendedName>
        <fullName evidence="4">Secreted protein</fullName>
    </recommendedName>
</protein>
<feature type="signal peptide" evidence="1">
    <location>
        <begin position="1"/>
        <end position="31"/>
    </location>
</feature>
<accession>A0ABQ8Q5E6</accession>
<dbReference type="EMBL" id="MU790745">
    <property type="protein sequence ID" value="KAJ3993732.1"/>
    <property type="molecule type" value="Genomic_DNA"/>
</dbReference>
<sequence length="96" mass="10758">MSIFGVDVILVLACFTVLSLLALQAFETSSCWPMFTATSPISPRCFRFTRGNVAIAALGQRSCSPNIYLSIFLPSPLQRRSTHRYKPSSQKTRRSR</sequence>